<gene>
    <name evidence="6" type="ORF">NZD89_22855</name>
</gene>
<dbReference type="Gene3D" id="2.40.420.20">
    <property type="match status" value="1"/>
</dbReference>
<evidence type="ECO:0000256" key="4">
    <source>
        <dbReference type="SAM" id="Phobius"/>
    </source>
</evidence>
<evidence type="ECO:0000313" key="6">
    <source>
        <dbReference type="EMBL" id="WAH41085.1"/>
    </source>
</evidence>
<dbReference type="InterPro" id="IPR011053">
    <property type="entry name" value="Single_hybrid_motif"/>
</dbReference>
<dbReference type="PANTHER" id="PTHR32347">
    <property type="entry name" value="EFFLUX SYSTEM COMPONENT YKNX-RELATED"/>
    <property type="match status" value="1"/>
</dbReference>
<keyword evidence="4" id="KW-0812">Transmembrane</keyword>
<reference evidence="6" key="1">
    <citation type="submission" date="2022-08" db="EMBL/GenBank/DDBJ databases">
        <title>Alicyclobacillus fastidiosus DSM 17978, complete genome.</title>
        <authorList>
            <person name="Wang Q."/>
            <person name="Cai R."/>
            <person name="Wang Z."/>
        </authorList>
    </citation>
    <scope>NUCLEOTIDE SEQUENCE</scope>
    <source>
        <strain evidence="6">DSM 17978</strain>
    </source>
</reference>
<keyword evidence="4" id="KW-1133">Transmembrane helix</keyword>
<dbReference type="EMBL" id="CP104067">
    <property type="protein sequence ID" value="WAH41085.1"/>
    <property type="molecule type" value="Genomic_DNA"/>
</dbReference>
<evidence type="ECO:0000259" key="5">
    <source>
        <dbReference type="Pfam" id="PF25990"/>
    </source>
</evidence>
<evidence type="ECO:0000256" key="3">
    <source>
        <dbReference type="SAM" id="MobiDB-lite"/>
    </source>
</evidence>
<feature type="region of interest" description="Disordered" evidence="3">
    <location>
        <begin position="126"/>
        <end position="148"/>
    </location>
</feature>
<dbReference type="Gene3D" id="2.40.50.100">
    <property type="match status" value="1"/>
</dbReference>
<evidence type="ECO:0000256" key="1">
    <source>
        <dbReference type="ARBA" id="ARBA00004196"/>
    </source>
</evidence>
<evidence type="ECO:0000313" key="7">
    <source>
        <dbReference type="Proteomes" id="UP001164761"/>
    </source>
</evidence>
<keyword evidence="7" id="KW-1185">Reference proteome</keyword>
<feature type="domain" description="YknX-like beta-barrel" evidence="5">
    <location>
        <begin position="162"/>
        <end position="240"/>
    </location>
</feature>
<protein>
    <submittedName>
        <fullName evidence="6">HlyD family efflux transporter periplasmic adaptor subunit</fullName>
    </submittedName>
</protein>
<comment type="subcellular location">
    <subcellularLocation>
        <location evidence="1">Cell envelope</location>
    </subcellularLocation>
</comment>
<feature type="compositionally biased region" description="Low complexity" evidence="3">
    <location>
        <begin position="127"/>
        <end position="142"/>
    </location>
</feature>
<organism evidence="6 7">
    <name type="scientific">Alicyclobacillus fastidiosus</name>
    <dbReference type="NCBI Taxonomy" id="392011"/>
    <lineage>
        <taxon>Bacteria</taxon>
        <taxon>Bacillati</taxon>
        <taxon>Bacillota</taxon>
        <taxon>Bacilli</taxon>
        <taxon>Bacillales</taxon>
        <taxon>Alicyclobacillaceae</taxon>
        <taxon>Alicyclobacillus</taxon>
    </lineage>
</organism>
<accession>A0ABY6ZDX4</accession>
<dbReference type="RefSeq" id="WP_268004983.1">
    <property type="nucleotide sequence ID" value="NZ_BSUT01000001.1"/>
</dbReference>
<evidence type="ECO:0000256" key="2">
    <source>
        <dbReference type="ARBA" id="ARBA00023054"/>
    </source>
</evidence>
<proteinExistence type="predicted"/>
<dbReference type="Gene3D" id="2.40.30.170">
    <property type="match status" value="1"/>
</dbReference>
<dbReference type="InterPro" id="IPR050465">
    <property type="entry name" value="UPF0194_transport"/>
</dbReference>
<keyword evidence="4" id="KW-0472">Membrane</keyword>
<dbReference type="InterPro" id="IPR058636">
    <property type="entry name" value="Beta-barrel_YknX"/>
</dbReference>
<name>A0ABY6ZDX4_9BACL</name>
<keyword evidence="2" id="KW-0175">Coiled coil</keyword>
<dbReference type="Proteomes" id="UP001164761">
    <property type="component" value="Chromosome"/>
</dbReference>
<sequence length="387" mass="39190">MSISHNKRTWWKRPWPWVVGAVVIAGGGVSYWGLVEKPSASGTVNEQIRWVTVQQGNVATTSSFSGTLNPIQEATVTGNGTVSSVSVKVGQTVTKGQVIAVANSTNITSPIAGTVMQIANPDQVTVNSASSSTGYSSNQSSNEGNTNSNTIAIIGNLATSDYEVEGYVPEADASQIHAGQSATISLSTSASDQLTGKVISVGLVPQTDSGVTEYPVTVQVDKPTKSGITLMPGASVSVNVTEQSANNTLIVPTAALTQQGGQTGVYVQSTGSEGSSSNNISVDTHMAFQSSTPNGLKFVPVTVGLYGGNTVQIKSGLTAGEQVAIVTKTVQQSSSSASQTGQTHSGGYGMSGYGGGNFGGGYGYSRGNFGGSTGGYGGFSGGNGGQQ</sequence>
<dbReference type="Pfam" id="PF25990">
    <property type="entry name" value="Beta-barrel_YknX"/>
    <property type="match status" value="1"/>
</dbReference>
<dbReference type="PANTHER" id="PTHR32347:SF14">
    <property type="entry name" value="EFFLUX SYSTEM COMPONENT YKNX-RELATED"/>
    <property type="match status" value="1"/>
</dbReference>
<dbReference type="SUPFAM" id="SSF51230">
    <property type="entry name" value="Single hybrid motif"/>
    <property type="match status" value="1"/>
</dbReference>
<feature type="transmembrane region" description="Helical" evidence="4">
    <location>
        <begin position="15"/>
        <end position="34"/>
    </location>
</feature>